<evidence type="ECO:0000256" key="4">
    <source>
        <dbReference type="ARBA" id="ARBA00004571"/>
    </source>
</evidence>
<evidence type="ECO:0000256" key="16">
    <source>
        <dbReference type="ARBA" id="ARBA00023098"/>
    </source>
</evidence>
<keyword evidence="11" id="KW-0479">Metal-binding</keyword>
<protein>
    <recommendedName>
        <fullName evidence="19">Phosphatidylcholine 1-acylhydrolase</fullName>
        <ecNumber evidence="7">3.1.1.32</ecNumber>
        <ecNumber evidence="8">3.1.1.4</ecNumber>
    </recommendedName>
</protein>
<keyword evidence="21" id="KW-1185">Reference proteome</keyword>
<dbReference type="EC" id="3.1.1.4" evidence="8"/>
<comment type="caution">
    <text evidence="20">The sequence shown here is derived from an EMBL/GenBank/DDBJ whole genome shotgun (WGS) entry which is preliminary data.</text>
</comment>
<evidence type="ECO:0000256" key="3">
    <source>
        <dbReference type="ARBA" id="ARBA00001913"/>
    </source>
</evidence>
<dbReference type="PANTHER" id="PTHR40457:SF1">
    <property type="entry name" value="PHOSPHOLIPASE A1"/>
    <property type="match status" value="1"/>
</dbReference>
<comment type="similarity">
    <text evidence="5">Belongs to the phospholipase A1 family.</text>
</comment>
<dbReference type="SUPFAM" id="SSF56931">
    <property type="entry name" value="Outer membrane phospholipase A (OMPLA)"/>
    <property type="match status" value="1"/>
</dbReference>
<dbReference type="Proteomes" id="UP001248819">
    <property type="component" value="Unassembled WGS sequence"/>
</dbReference>
<dbReference type="EC" id="3.1.1.32" evidence="7"/>
<dbReference type="PANTHER" id="PTHR40457">
    <property type="entry name" value="PHOSPHOLIPASE A1"/>
    <property type="match status" value="1"/>
</dbReference>
<evidence type="ECO:0000256" key="15">
    <source>
        <dbReference type="ARBA" id="ARBA00022963"/>
    </source>
</evidence>
<evidence type="ECO:0000256" key="18">
    <source>
        <dbReference type="ARBA" id="ARBA00023237"/>
    </source>
</evidence>
<keyword evidence="14" id="KW-0106">Calcium</keyword>
<evidence type="ECO:0000256" key="10">
    <source>
        <dbReference type="ARBA" id="ARBA00022692"/>
    </source>
</evidence>
<keyword evidence="9" id="KW-1134">Transmembrane beta strand</keyword>
<dbReference type="Gene3D" id="2.40.230.10">
    <property type="entry name" value="Phospholipase A1"/>
    <property type="match status" value="1"/>
</dbReference>
<comment type="cofactor">
    <cofactor evidence="3">
        <name>Ca(2+)</name>
        <dbReference type="ChEBI" id="CHEBI:29108"/>
    </cofactor>
</comment>
<evidence type="ECO:0000256" key="12">
    <source>
        <dbReference type="ARBA" id="ARBA00022729"/>
    </source>
</evidence>
<name>A0ABU3CZ63_9FLAO</name>
<gene>
    <name evidence="20" type="ORF">RM529_16050</name>
</gene>
<sequence length="276" mass="32357">MKKLLFSCIITSIAFCFQNLYSQGITEKMVDSLIKEAPAFSIHKDNFFISGVPLNEEITKSTADAKYQISFKQLMTRNTLPWDTYLFLTYTQKAFWNIYENSSPFQEINFNPSIGFGKPVYNKNNRLVGLASLMLEHESNGRDSIFSRSWNSVNLEYSFMLNPKLKLTTEAWLPFSYKTGNPDLLDYIGLAEANLEYDIIPKKFMAELMLRKGLEWNWKGAYRARIFYRPFKMSNQYFMLEWFNGYSESLVNYTEHVNMIRVGYVIKTNELDILKQ</sequence>
<keyword evidence="17" id="KW-0472">Membrane</keyword>
<evidence type="ECO:0000256" key="17">
    <source>
        <dbReference type="ARBA" id="ARBA00023136"/>
    </source>
</evidence>
<dbReference type="Pfam" id="PF02253">
    <property type="entry name" value="PLA1"/>
    <property type="match status" value="1"/>
</dbReference>
<dbReference type="InterPro" id="IPR036541">
    <property type="entry name" value="PLipase_A1_sf"/>
</dbReference>
<keyword evidence="15" id="KW-0442">Lipid degradation</keyword>
<comment type="subunit">
    <text evidence="6">Homodimer; dimerization is reversible, and the dimeric form is the active one.</text>
</comment>
<keyword evidence="16" id="KW-0443">Lipid metabolism</keyword>
<evidence type="ECO:0000256" key="1">
    <source>
        <dbReference type="ARBA" id="ARBA00000111"/>
    </source>
</evidence>
<keyword evidence="18" id="KW-0998">Cell outer membrane</keyword>
<keyword evidence="13" id="KW-0378">Hydrolase</keyword>
<evidence type="ECO:0000256" key="13">
    <source>
        <dbReference type="ARBA" id="ARBA00022801"/>
    </source>
</evidence>
<comment type="catalytic activity">
    <reaction evidence="2">
        <text>a 1,2-diacyl-sn-glycero-3-phosphocholine + H2O = a 1-acyl-sn-glycero-3-phosphocholine + a fatty acid + H(+)</text>
        <dbReference type="Rhea" id="RHEA:15801"/>
        <dbReference type="ChEBI" id="CHEBI:15377"/>
        <dbReference type="ChEBI" id="CHEBI:15378"/>
        <dbReference type="ChEBI" id="CHEBI:28868"/>
        <dbReference type="ChEBI" id="CHEBI:57643"/>
        <dbReference type="ChEBI" id="CHEBI:58168"/>
        <dbReference type="EC" id="3.1.1.4"/>
    </reaction>
</comment>
<keyword evidence="10" id="KW-0812">Transmembrane</keyword>
<dbReference type="EMBL" id="JAVRHP010000152">
    <property type="protein sequence ID" value="MDT0651666.1"/>
    <property type="molecule type" value="Genomic_DNA"/>
</dbReference>
<evidence type="ECO:0000256" key="19">
    <source>
        <dbReference type="ARBA" id="ARBA00032375"/>
    </source>
</evidence>
<evidence type="ECO:0000313" key="20">
    <source>
        <dbReference type="EMBL" id="MDT0651666.1"/>
    </source>
</evidence>
<evidence type="ECO:0000256" key="7">
    <source>
        <dbReference type="ARBA" id="ARBA00013179"/>
    </source>
</evidence>
<keyword evidence="12" id="KW-0732">Signal</keyword>
<evidence type="ECO:0000256" key="5">
    <source>
        <dbReference type="ARBA" id="ARBA00010525"/>
    </source>
</evidence>
<proteinExistence type="inferred from homology"/>
<evidence type="ECO:0000256" key="11">
    <source>
        <dbReference type="ARBA" id="ARBA00022723"/>
    </source>
</evidence>
<evidence type="ECO:0000256" key="8">
    <source>
        <dbReference type="ARBA" id="ARBA00013278"/>
    </source>
</evidence>
<dbReference type="InterPro" id="IPR003187">
    <property type="entry name" value="PLipase_A1"/>
</dbReference>
<reference evidence="20 21" key="1">
    <citation type="submission" date="2023-09" db="EMBL/GenBank/DDBJ databases">
        <authorList>
            <person name="Rey-Velasco X."/>
        </authorList>
    </citation>
    <scope>NUCLEOTIDE SEQUENCE [LARGE SCALE GENOMIC DNA]</scope>
    <source>
        <strain evidence="20 21">F297</strain>
    </source>
</reference>
<dbReference type="PRINTS" id="PR01486">
    <property type="entry name" value="PHPHLIPASEA1"/>
</dbReference>
<dbReference type="RefSeq" id="WP_311485760.1">
    <property type="nucleotide sequence ID" value="NZ_JAVRHP010000152.1"/>
</dbReference>
<evidence type="ECO:0000256" key="9">
    <source>
        <dbReference type="ARBA" id="ARBA00022452"/>
    </source>
</evidence>
<evidence type="ECO:0000256" key="6">
    <source>
        <dbReference type="ARBA" id="ARBA00011702"/>
    </source>
</evidence>
<accession>A0ABU3CZ63</accession>
<evidence type="ECO:0000313" key="21">
    <source>
        <dbReference type="Proteomes" id="UP001248819"/>
    </source>
</evidence>
<comment type="subcellular location">
    <subcellularLocation>
        <location evidence="4">Cell outer membrane</location>
        <topology evidence="4">Multi-pass membrane protein</topology>
    </subcellularLocation>
</comment>
<evidence type="ECO:0000256" key="14">
    <source>
        <dbReference type="ARBA" id="ARBA00022837"/>
    </source>
</evidence>
<evidence type="ECO:0000256" key="2">
    <source>
        <dbReference type="ARBA" id="ARBA00001604"/>
    </source>
</evidence>
<organism evidence="20 21">
    <name type="scientific">Autumnicola edwardsiae</name>
    <dbReference type="NCBI Taxonomy" id="3075594"/>
    <lineage>
        <taxon>Bacteria</taxon>
        <taxon>Pseudomonadati</taxon>
        <taxon>Bacteroidota</taxon>
        <taxon>Flavobacteriia</taxon>
        <taxon>Flavobacteriales</taxon>
        <taxon>Flavobacteriaceae</taxon>
        <taxon>Autumnicola</taxon>
    </lineage>
</organism>
<comment type="catalytic activity">
    <reaction evidence="1">
        <text>a 1,2-diacyl-sn-glycero-3-phosphocholine + H2O = a 2-acyl-sn-glycero-3-phosphocholine + a fatty acid + H(+)</text>
        <dbReference type="Rhea" id="RHEA:18689"/>
        <dbReference type="ChEBI" id="CHEBI:15377"/>
        <dbReference type="ChEBI" id="CHEBI:15378"/>
        <dbReference type="ChEBI" id="CHEBI:28868"/>
        <dbReference type="ChEBI" id="CHEBI:57643"/>
        <dbReference type="ChEBI" id="CHEBI:57875"/>
        <dbReference type="EC" id="3.1.1.32"/>
    </reaction>
</comment>